<dbReference type="Proteomes" id="UP000218689">
    <property type="component" value="Unassembled WGS sequence"/>
</dbReference>
<evidence type="ECO:0000256" key="1">
    <source>
        <dbReference type="SAM" id="Phobius"/>
    </source>
</evidence>
<dbReference type="RefSeq" id="WP_274519421.1">
    <property type="nucleotide sequence ID" value="NZ_BEDT01000004.1"/>
</dbReference>
<evidence type="ECO:0008006" key="4">
    <source>
        <dbReference type="Google" id="ProtNLM"/>
    </source>
</evidence>
<dbReference type="AlphaFoldDB" id="A0A224X1K9"/>
<accession>A0A224X1K9</accession>
<evidence type="ECO:0000313" key="3">
    <source>
        <dbReference type="Proteomes" id="UP000218689"/>
    </source>
</evidence>
<sequence>MSTIRKIRRKHVTSPIRAFTLLESLLTLSVTCFLILTFSVTFQKTVHVIRGELFVLQFEMILKNQQTQAVTNAEPRSLSALNGIVKVNGANQPVPKETQFSDFDITFKENGNLQSIKEAKIVISLPYEGGKQITYQLQLGSGQYKKTTS</sequence>
<reference evidence="3" key="1">
    <citation type="submission" date="2017-08" db="EMBL/GenBank/DDBJ databases">
        <title>Draft genome sequence of Lactococcus sp. strain Rs-Y01, isolated from the gut of the lower termite Reticulitermes speratus.</title>
        <authorList>
            <person name="Ohkuma M."/>
            <person name="Yuki M."/>
        </authorList>
    </citation>
    <scope>NUCLEOTIDE SEQUENCE [LARGE SCALE GENOMIC DNA]</scope>
    <source>
        <strain evidence="3">Rs-Y01</strain>
    </source>
</reference>
<dbReference type="NCBIfam" id="NF040982">
    <property type="entry name" value="ComGD"/>
    <property type="match status" value="1"/>
</dbReference>
<protein>
    <recommendedName>
        <fullName evidence="4">Competence protein ComGD</fullName>
    </recommendedName>
</protein>
<feature type="transmembrane region" description="Helical" evidence="1">
    <location>
        <begin position="21"/>
        <end position="42"/>
    </location>
</feature>
<gene>
    <name evidence="2" type="ORF">RsY01_1703</name>
</gene>
<keyword evidence="1" id="KW-1133">Transmembrane helix</keyword>
<comment type="caution">
    <text evidence="2">The sequence shown here is derived from an EMBL/GenBank/DDBJ whole genome shotgun (WGS) entry which is preliminary data.</text>
</comment>
<proteinExistence type="predicted"/>
<organism evidence="2 3">
    <name type="scientific">Pseudolactococcus reticulitermitis</name>
    <dbReference type="NCBI Taxonomy" id="2025039"/>
    <lineage>
        <taxon>Bacteria</taxon>
        <taxon>Bacillati</taxon>
        <taxon>Bacillota</taxon>
        <taxon>Bacilli</taxon>
        <taxon>Lactobacillales</taxon>
        <taxon>Streptococcaceae</taxon>
        <taxon>Pseudolactococcus</taxon>
    </lineage>
</organism>
<name>A0A224X1K9_9LACT</name>
<keyword evidence="3" id="KW-1185">Reference proteome</keyword>
<evidence type="ECO:0000313" key="2">
    <source>
        <dbReference type="EMBL" id="GAX48089.1"/>
    </source>
</evidence>
<keyword evidence="1" id="KW-0472">Membrane</keyword>
<dbReference type="EMBL" id="BEDT01000004">
    <property type="protein sequence ID" value="GAX48089.1"/>
    <property type="molecule type" value="Genomic_DNA"/>
</dbReference>
<dbReference type="InterPro" id="IPR016785">
    <property type="entry name" value="ComGD"/>
</dbReference>
<keyword evidence="1" id="KW-0812">Transmembrane</keyword>